<dbReference type="GO" id="GO:0004674">
    <property type="term" value="F:protein serine/threonine kinase activity"/>
    <property type="evidence" value="ECO:0007669"/>
    <property type="project" value="UniProtKB-KW"/>
</dbReference>
<dbReference type="AlphaFoldDB" id="A0A919J8V8"/>
<evidence type="ECO:0000256" key="1">
    <source>
        <dbReference type="ARBA" id="ARBA00012513"/>
    </source>
</evidence>
<name>A0A919J8V8_9ACTN</name>
<dbReference type="CDD" id="cd14014">
    <property type="entry name" value="STKc_PknB_like"/>
    <property type="match status" value="1"/>
</dbReference>
<dbReference type="Pfam" id="PF00069">
    <property type="entry name" value="Pkinase"/>
    <property type="match status" value="1"/>
</dbReference>
<keyword evidence="6" id="KW-0067">ATP-binding</keyword>
<dbReference type="Proteomes" id="UP000598174">
    <property type="component" value="Unassembled WGS sequence"/>
</dbReference>
<organism evidence="8 9">
    <name type="scientific">Paractinoplanes ferrugineus</name>
    <dbReference type="NCBI Taxonomy" id="113564"/>
    <lineage>
        <taxon>Bacteria</taxon>
        <taxon>Bacillati</taxon>
        <taxon>Actinomycetota</taxon>
        <taxon>Actinomycetes</taxon>
        <taxon>Micromonosporales</taxon>
        <taxon>Micromonosporaceae</taxon>
        <taxon>Paractinoplanes</taxon>
    </lineage>
</organism>
<dbReference type="PANTHER" id="PTHR43289">
    <property type="entry name" value="MITOGEN-ACTIVATED PROTEIN KINASE KINASE KINASE 20-RELATED"/>
    <property type="match status" value="1"/>
</dbReference>
<evidence type="ECO:0000259" key="7">
    <source>
        <dbReference type="PROSITE" id="PS50011"/>
    </source>
</evidence>
<proteinExistence type="predicted"/>
<dbReference type="EC" id="2.7.11.1" evidence="1"/>
<keyword evidence="2" id="KW-0723">Serine/threonine-protein kinase</keyword>
<reference evidence="8" key="1">
    <citation type="submission" date="2021-01" db="EMBL/GenBank/DDBJ databases">
        <title>Whole genome shotgun sequence of Actinoplanes ferrugineus NBRC 15555.</title>
        <authorList>
            <person name="Komaki H."/>
            <person name="Tamura T."/>
        </authorList>
    </citation>
    <scope>NUCLEOTIDE SEQUENCE</scope>
    <source>
        <strain evidence="8">NBRC 15555</strain>
    </source>
</reference>
<dbReference type="PROSITE" id="PS50011">
    <property type="entry name" value="PROTEIN_KINASE_DOM"/>
    <property type="match status" value="1"/>
</dbReference>
<evidence type="ECO:0000256" key="6">
    <source>
        <dbReference type="ARBA" id="ARBA00022840"/>
    </source>
</evidence>
<accession>A0A919J8V8</accession>
<feature type="domain" description="Protein kinase" evidence="7">
    <location>
        <begin position="15"/>
        <end position="270"/>
    </location>
</feature>
<evidence type="ECO:0000256" key="3">
    <source>
        <dbReference type="ARBA" id="ARBA00022679"/>
    </source>
</evidence>
<protein>
    <recommendedName>
        <fullName evidence="1">non-specific serine/threonine protein kinase</fullName>
        <ecNumber evidence="1">2.7.11.1</ecNumber>
    </recommendedName>
</protein>
<dbReference type="EMBL" id="BOMM01000063">
    <property type="protein sequence ID" value="GIE15193.1"/>
    <property type="molecule type" value="Genomic_DNA"/>
</dbReference>
<keyword evidence="3" id="KW-0808">Transferase</keyword>
<keyword evidence="9" id="KW-1185">Reference proteome</keyword>
<dbReference type="Gene3D" id="3.30.200.20">
    <property type="entry name" value="Phosphorylase Kinase, domain 1"/>
    <property type="match status" value="1"/>
</dbReference>
<evidence type="ECO:0000256" key="5">
    <source>
        <dbReference type="ARBA" id="ARBA00022777"/>
    </source>
</evidence>
<dbReference type="Gene3D" id="1.10.510.10">
    <property type="entry name" value="Transferase(Phosphotransferase) domain 1"/>
    <property type="match status" value="1"/>
</dbReference>
<dbReference type="InterPro" id="IPR011009">
    <property type="entry name" value="Kinase-like_dom_sf"/>
</dbReference>
<comment type="caution">
    <text evidence="8">The sequence shown here is derived from an EMBL/GenBank/DDBJ whole genome shotgun (WGS) entry which is preliminary data.</text>
</comment>
<dbReference type="InterPro" id="IPR000719">
    <property type="entry name" value="Prot_kinase_dom"/>
</dbReference>
<evidence type="ECO:0000256" key="2">
    <source>
        <dbReference type="ARBA" id="ARBA00022527"/>
    </source>
</evidence>
<dbReference type="SMART" id="SM00220">
    <property type="entry name" value="S_TKc"/>
    <property type="match status" value="1"/>
</dbReference>
<keyword evidence="4" id="KW-0547">Nucleotide-binding</keyword>
<sequence>MEFFDGEHGGQWSYDPDARLGDPGAFGEVFEGTGSDGHPVAVKRIPLPWDVEGERRLREREVEIGQILADMPAQHVMRLLDVGRAGKDLLLVMPRATRSLAKAIREGDLDIPAGVEVIRQVAMGLSELAQASVAHRDLKPANVLQVDGVWKLADFGISRDLRVSTNRYTFRGQGTAEYKAPEIWAGRPATVKTDLYALGVLAFEVLSGHQPYVGTDEEQFARLHEQEPPPPLPDAVPSMVRRLVLRLLGKDPAQRPQDARAVVETLDNAVRRLEPQREALREAALAAQQRDTEKEATGAALKAKQALLGQQISQALADLRDVLEEAADQVREALPEAELDVRNGLDLELRCEQGRLVVEVWPQSAPDLEIPERDPLLLVGAVSAAPNATGPYANLVCEAHDGRLSWSVLRFTARSTPSRYDYGPRDRQHGFAWHVFQAQRQHMLRPSMHIWTMTSDPIGPDVIVDLLRQAITQT</sequence>
<dbReference type="PANTHER" id="PTHR43289:SF6">
    <property type="entry name" value="SERINE_THREONINE-PROTEIN KINASE NEKL-3"/>
    <property type="match status" value="1"/>
</dbReference>
<dbReference type="GO" id="GO:0005524">
    <property type="term" value="F:ATP binding"/>
    <property type="evidence" value="ECO:0007669"/>
    <property type="project" value="UniProtKB-KW"/>
</dbReference>
<dbReference type="RefSeq" id="WP_203821565.1">
    <property type="nucleotide sequence ID" value="NZ_BAAABP010000085.1"/>
</dbReference>
<dbReference type="SUPFAM" id="SSF56112">
    <property type="entry name" value="Protein kinase-like (PK-like)"/>
    <property type="match status" value="1"/>
</dbReference>
<evidence type="ECO:0000313" key="9">
    <source>
        <dbReference type="Proteomes" id="UP000598174"/>
    </source>
</evidence>
<evidence type="ECO:0000313" key="8">
    <source>
        <dbReference type="EMBL" id="GIE15193.1"/>
    </source>
</evidence>
<keyword evidence="5" id="KW-0418">Kinase</keyword>
<evidence type="ECO:0000256" key="4">
    <source>
        <dbReference type="ARBA" id="ARBA00022741"/>
    </source>
</evidence>
<gene>
    <name evidence="8" type="ORF">Afe05nite_70330</name>
</gene>